<dbReference type="InterPro" id="IPR051030">
    <property type="entry name" value="Vitamin_B12-ABC_binding"/>
</dbReference>
<evidence type="ECO:0000256" key="2">
    <source>
        <dbReference type="SAM" id="MobiDB-lite"/>
    </source>
</evidence>
<feature type="domain" description="Fe/B12 periplasmic-binding" evidence="3">
    <location>
        <begin position="19"/>
        <end position="245"/>
    </location>
</feature>
<dbReference type="CDD" id="cd01144">
    <property type="entry name" value="BtuF"/>
    <property type="match status" value="1"/>
</dbReference>
<dbReference type="InterPro" id="IPR002491">
    <property type="entry name" value="ABC_transptr_periplasmic_BD"/>
</dbReference>
<evidence type="ECO:0000313" key="5">
    <source>
        <dbReference type="Proteomes" id="UP001611383"/>
    </source>
</evidence>
<feature type="region of interest" description="Disordered" evidence="2">
    <location>
        <begin position="274"/>
        <end position="298"/>
    </location>
</feature>
<name>A0ABY9X4B4_9BACT</name>
<feature type="coiled-coil region" evidence="1">
    <location>
        <begin position="116"/>
        <end position="150"/>
    </location>
</feature>
<evidence type="ECO:0000259" key="3">
    <source>
        <dbReference type="Pfam" id="PF01497"/>
    </source>
</evidence>
<organism evidence="4 5">
    <name type="scientific">Archangium minus</name>
    <dbReference type="NCBI Taxonomy" id="83450"/>
    <lineage>
        <taxon>Bacteria</taxon>
        <taxon>Pseudomonadati</taxon>
        <taxon>Myxococcota</taxon>
        <taxon>Myxococcia</taxon>
        <taxon>Myxococcales</taxon>
        <taxon>Cystobacterineae</taxon>
        <taxon>Archangiaceae</taxon>
        <taxon>Archangium</taxon>
    </lineage>
</organism>
<reference evidence="4 5" key="1">
    <citation type="submission" date="2019-08" db="EMBL/GenBank/DDBJ databases">
        <title>Archangium and Cystobacter genomes.</title>
        <authorList>
            <person name="Chen I.-C.K."/>
            <person name="Wielgoss S."/>
        </authorList>
    </citation>
    <scope>NUCLEOTIDE SEQUENCE [LARGE SCALE GENOMIC DNA]</scope>
    <source>
        <strain evidence="4 5">Cbm 6</strain>
    </source>
</reference>
<dbReference type="Proteomes" id="UP001611383">
    <property type="component" value="Chromosome"/>
</dbReference>
<dbReference type="Gene3D" id="3.40.50.1980">
    <property type="entry name" value="Nitrogenase molybdenum iron protein domain"/>
    <property type="match status" value="2"/>
</dbReference>
<dbReference type="PANTHER" id="PTHR42860">
    <property type="entry name" value="VITAMIN B12-BINDING PROTEIN"/>
    <property type="match status" value="1"/>
</dbReference>
<proteinExistence type="predicted"/>
<keyword evidence="1" id="KW-0175">Coiled coil</keyword>
<protein>
    <submittedName>
        <fullName evidence="4">Cobalamin-binding protein</fullName>
    </submittedName>
</protein>
<keyword evidence="5" id="KW-1185">Reference proteome</keyword>
<gene>
    <name evidence="4" type="ORF">F0U60_43545</name>
</gene>
<accession>A0ABY9X4B4</accession>
<dbReference type="RefSeq" id="WP_395809088.1">
    <property type="nucleotide sequence ID" value="NZ_CP043494.1"/>
</dbReference>
<dbReference type="PANTHER" id="PTHR42860:SF2">
    <property type="entry name" value="BLL4160 PROTEIN"/>
    <property type="match status" value="1"/>
</dbReference>
<evidence type="ECO:0000313" key="4">
    <source>
        <dbReference type="EMBL" id="WNG50248.1"/>
    </source>
</evidence>
<dbReference type="Pfam" id="PF01497">
    <property type="entry name" value="Peripla_BP_2"/>
    <property type="match status" value="1"/>
</dbReference>
<dbReference type="SUPFAM" id="SSF53807">
    <property type="entry name" value="Helical backbone' metal receptor"/>
    <property type="match status" value="1"/>
</dbReference>
<sequence>MTDRLKALLSSAPRYPQRIVCMTEETTETLYRIGAGDLVVGVSGFTVRPPEARKKPRVSSFLDANFERILELKPDLVLGFSDLQADLGRELCKRGVPVVLFNQRSLAEILQTVRVVGALVGRAEAAEKLADELEANLARHAEAAERLPRRPRIFFEEWHEPLISGIRWCSELVELVGGEDVCRESREQQGAKGRIFEPAEVARRNPEGVIASWCGRKAKREKIISRPGWERVTAVVDDQLYEVKSTFILQPGPASLTDGVDQLARIVAAIARGEKLPPPRPGDLRAAPLSADGAEGRD</sequence>
<evidence type="ECO:0000256" key="1">
    <source>
        <dbReference type="SAM" id="Coils"/>
    </source>
</evidence>
<dbReference type="EMBL" id="CP043494">
    <property type="protein sequence ID" value="WNG50248.1"/>
    <property type="molecule type" value="Genomic_DNA"/>
</dbReference>